<comment type="caution">
    <text evidence="3">The sequence shown here is derived from an EMBL/GenBank/DDBJ whole genome shotgun (WGS) entry which is preliminary data.</text>
</comment>
<protein>
    <recommendedName>
        <fullName evidence="14">Pectate lyase</fullName>
    </recommendedName>
</protein>
<evidence type="ECO:0000313" key="4">
    <source>
        <dbReference type="EMBL" id="KAE9143038.1"/>
    </source>
</evidence>
<dbReference type="EMBL" id="QXGA01000650">
    <property type="protein sequence ID" value="KAE9143038.1"/>
    <property type="molecule type" value="Genomic_DNA"/>
</dbReference>
<feature type="signal peptide" evidence="1">
    <location>
        <begin position="1"/>
        <end position="21"/>
    </location>
</feature>
<dbReference type="Proteomes" id="UP000440367">
    <property type="component" value="Unassembled WGS sequence"/>
</dbReference>
<evidence type="ECO:0000313" key="5">
    <source>
        <dbReference type="EMBL" id="KAE9210994.1"/>
    </source>
</evidence>
<dbReference type="Proteomes" id="UP000433483">
    <property type="component" value="Unassembled WGS sequence"/>
</dbReference>
<evidence type="ECO:0000313" key="7">
    <source>
        <dbReference type="EMBL" id="KAE9317788.1"/>
    </source>
</evidence>
<evidence type="ECO:0000313" key="13">
    <source>
        <dbReference type="Proteomes" id="UP000441208"/>
    </source>
</evidence>
<dbReference type="EMBL" id="QXGD01000480">
    <property type="protein sequence ID" value="KAE9237929.1"/>
    <property type="molecule type" value="Genomic_DNA"/>
</dbReference>
<feature type="chain" id="PRO_5036166015" description="Pectate lyase" evidence="1">
    <location>
        <begin position="22"/>
        <end position="103"/>
    </location>
</feature>
<evidence type="ECO:0000313" key="2">
    <source>
        <dbReference type="EMBL" id="KAE8940832.1"/>
    </source>
</evidence>
<dbReference type="Proteomes" id="UP000441208">
    <property type="component" value="Unassembled WGS sequence"/>
</dbReference>
<evidence type="ECO:0000313" key="3">
    <source>
        <dbReference type="EMBL" id="KAE9119290.1"/>
    </source>
</evidence>
<evidence type="ECO:0000313" key="10">
    <source>
        <dbReference type="Proteomes" id="UP000437068"/>
    </source>
</evidence>
<evidence type="ECO:0000313" key="9">
    <source>
        <dbReference type="Proteomes" id="UP000433483"/>
    </source>
</evidence>
<dbReference type="EMBL" id="QXGB01000551">
    <property type="protein sequence ID" value="KAE9210994.1"/>
    <property type="molecule type" value="Genomic_DNA"/>
</dbReference>
<evidence type="ECO:0000256" key="1">
    <source>
        <dbReference type="SAM" id="SignalP"/>
    </source>
</evidence>
<dbReference type="Proteomes" id="UP000429523">
    <property type="component" value="Unassembled WGS sequence"/>
</dbReference>
<evidence type="ECO:0000313" key="11">
    <source>
        <dbReference type="Proteomes" id="UP000440367"/>
    </source>
</evidence>
<dbReference type="EMBL" id="QXGF01000401">
    <property type="protein sequence ID" value="KAE8940832.1"/>
    <property type="molecule type" value="Genomic_DNA"/>
</dbReference>
<keyword evidence="9" id="KW-1185">Reference proteome</keyword>
<dbReference type="Proteomes" id="UP000440732">
    <property type="component" value="Unassembled WGS sequence"/>
</dbReference>
<dbReference type="AlphaFoldDB" id="A0A6A3SKZ1"/>
<evidence type="ECO:0008006" key="14">
    <source>
        <dbReference type="Google" id="ProtNLM"/>
    </source>
</evidence>
<dbReference type="EMBL" id="QXGE01000271">
    <property type="protein sequence ID" value="KAE9317788.1"/>
    <property type="molecule type" value="Genomic_DNA"/>
</dbReference>
<organism evidence="3 13">
    <name type="scientific">Phytophthora fragariae</name>
    <dbReference type="NCBI Taxonomy" id="53985"/>
    <lineage>
        <taxon>Eukaryota</taxon>
        <taxon>Sar</taxon>
        <taxon>Stramenopiles</taxon>
        <taxon>Oomycota</taxon>
        <taxon>Peronosporomycetes</taxon>
        <taxon>Peronosporales</taxon>
        <taxon>Peronosporaceae</taxon>
        <taxon>Phytophthora</taxon>
    </lineage>
</organism>
<dbReference type="Proteomes" id="UP000437068">
    <property type="component" value="Unassembled WGS sequence"/>
</dbReference>
<evidence type="ECO:0000313" key="8">
    <source>
        <dbReference type="Proteomes" id="UP000429523"/>
    </source>
</evidence>
<sequence length="103" mass="11485">MYWYLLVPICLSRGLIRVAGTQRYVPDCIGANLTRPIGLGEATSTSTSELTPAALRLNDGFSNRHNVHYVATSKYYIRHCIQYVACRYRGCEAGAGDSQFHVK</sequence>
<dbReference type="OrthoDB" id="10512317at2759"/>
<accession>A0A6A3SKZ1</accession>
<evidence type="ECO:0000313" key="6">
    <source>
        <dbReference type="EMBL" id="KAE9237929.1"/>
    </source>
</evidence>
<evidence type="ECO:0000313" key="12">
    <source>
        <dbReference type="Proteomes" id="UP000440732"/>
    </source>
</evidence>
<dbReference type="EMBL" id="QXFZ01000365">
    <property type="protein sequence ID" value="KAE9119290.1"/>
    <property type="molecule type" value="Genomic_DNA"/>
</dbReference>
<keyword evidence="1" id="KW-0732">Signal</keyword>
<gene>
    <name evidence="7" type="ORF">PF001_g6693</name>
    <name evidence="6" type="ORF">PF002_g10786</name>
    <name evidence="5" type="ORF">PF005_g11175</name>
    <name evidence="4" type="ORF">PF006_g11907</name>
    <name evidence="3" type="ORF">PF007_g8604</name>
    <name evidence="2" type="ORF">PF009_g9374</name>
</gene>
<name>A0A6A3SKZ1_9STRA</name>
<proteinExistence type="predicted"/>
<reference evidence="8 9" key="1">
    <citation type="submission" date="2018-08" db="EMBL/GenBank/DDBJ databases">
        <title>Genomic investigation of the strawberry pathogen Phytophthora fragariae indicates pathogenicity is determined by transcriptional variation in three key races.</title>
        <authorList>
            <person name="Adams T.M."/>
            <person name="Armitage A.D."/>
            <person name="Sobczyk M.K."/>
            <person name="Bates H.J."/>
            <person name="Dunwell J.M."/>
            <person name="Nellist C.F."/>
            <person name="Harrison R.J."/>
        </authorList>
    </citation>
    <scope>NUCLEOTIDE SEQUENCE [LARGE SCALE GENOMIC DNA]</scope>
    <source>
        <strain evidence="7 10">A4</strain>
        <strain evidence="6 11">BC-1</strain>
        <strain evidence="5 9">NOV-27</strain>
        <strain evidence="4 12">NOV-5</strain>
        <strain evidence="3 13">NOV-71</strain>
        <strain evidence="2 8">NOV-9</strain>
    </source>
</reference>